<dbReference type="GO" id="GO:0051301">
    <property type="term" value="P:cell division"/>
    <property type="evidence" value="ECO:0007669"/>
    <property type="project" value="UniProtKB-KW"/>
</dbReference>
<keyword evidence="8" id="KW-0597">Phosphoprotein</keyword>
<dbReference type="PANTHER" id="PTHR12161">
    <property type="entry name" value="IST1 FAMILY MEMBER"/>
    <property type="match status" value="1"/>
</dbReference>
<comment type="subunit">
    <text evidence="16">Interacts with CHMP1A, CHMP1B, VPS4A and VTA1. Interacts with SPAST, STAMBP, and USP8. May interact with VPS37B. May associate with the ESCRT-I complex. Interacts with MITD1, in competition with VSP4. Interacts with SPART (via MIT domain); leading to the recruitment of SPART to midbodies. Interacts with SPAST.</text>
</comment>
<feature type="compositionally biased region" description="Gly residues" evidence="17">
    <location>
        <begin position="202"/>
        <end position="218"/>
    </location>
</feature>
<evidence type="ECO:0000256" key="9">
    <source>
        <dbReference type="ARBA" id="ARBA00022618"/>
    </source>
</evidence>
<dbReference type="GO" id="GO:0005813">
    <property type="term" value="C:centrosome"/>
    <property type="evidence" value="ECO:0007669"/>
    <property type="project" value="UniProtKB-SubCell"/>
</dbReference>
<evidence type="ECO:0000313" key="18">
    <source>
        <dbReference type="Proteomes" id="UP000085678"/>
    </source>
</evidence>
<feature type="compositionally biased region" description="Low complexity" evidence="17">
    <location>
        <begin position="346"/>
        <end position="379"/>
    </location>
</feature>
<protein>
    <recommendedName>
        <fullName evidence="6">IST1 homolog</fullName>
    </recommendedName>
    <alternativeName>
        <fullName evidence="14">Charged multivesicular body protein 8</fullName>
    </alternativeName>
</protein>
<reference evidence="19" key="1">
    <citation type="submission" date="2025-08" db="UniProtKB">
        <authorList>
            <consortium name="RefSeq"/>
        </authorList>
    </citation>
    <scope>IDENTIFICATION</scope>
    <source>
        <tissue evidence="19">Gonads</tissue>
    </source>
</reference>
<dbReference type="STRING" id="7574.A0A1S3JJA3"/>
<dbReference type="KEGG" id="lak:106173402"/>
<dbReference type="GO" id="GO:0031410">
    <property type="term" value="C:cytoplasmic vesicle"/>
    <property type="evidence" value="ECO:0007669"/>
    <property type="project" value="UniProtKB-SubCell"/>
</dbReference>
<organism evidence="18 19">
    <name type="scientific">Lingula anatina</name>
    <name type="common">Brachiopod</name>
    <name type="synonym">Lingula unguis</name>
    <dbReference type="NCBI Taxonomy" id="7574"/>
    <lineage>
        <taxon>Eukaryota</taxon>
        <taxon>Metazoa</taxon>
        <taxon>Spiralia</taxon>
        <taxon>Lophotrochozoa</taxon>
        <taxon>Brachiopoda</taxon>
        <taxon>Linguliformea</taxon>
        <taxon>Lingulata</taxon>
        <taxon>Lingulida</taxon>
        <taxon>Linguloidea</taxon>
        <taxon>Lingulidae</taxon>
        <taxon>Lingula</taxon>
    </lineage>
</organism>
<evidence type="ECO:0000256" key="14">
    <source>
        <dbReference type="ARBA" id="ARBA00032374"/>
    </source>
</evidence>
<evidence type="ECO:0000256" key="5">
    <source>
        <dbReference type="ARBA" id="ARBA00005536"/>
    </source>
</evidence>
<dbReference type="InterPro" id="IPR042277">
    <property type="entry name" value="IST1-like"/>
</dbReference>
<comment type="function">
    <text evidence="15">ESCRT-III-like protein involved in cytokinesis, nuclear envelope reassembly and endosomal tubulation. Is required for efficient abscission during cytokinesis. Involved in recruiting VPS4A and/or VPS4B to the midbody of dividing cells. During late anaphase, involved in nuclear envelope reassembly and mitotic spindle disassembly together with the ESCRT-III complex: IST1 acts by mediating the recruitment of SPAST to the nuclear membrane, leading to microtubule severing. Recruited to the reforming nuclear envelope (NE) during anaphase by LEMD2. Regulates early endosomal tubulation together with the ESCRT-III complex by mediating the recruitment of SPAST.</text>
</comment>
<evidence type="ECO:0000256" key="6">
    <source>
        <dbReference type="ARBA" id="ARBA00014513"/>
    </source>
</evidence>
<dbReference type="GeneID" id="106173402"/>
<dbReference type="PANTHER" id="PTHR12161:SF5">
    <property type="entry name" value="IST1 HOMOLOG"/>
    <property type="match status" value="1"/>
</dbReference>
<keyword evidence="9" id="KW-0132">Cell division</keyword>
<evidence type="ECO:0000256" key="2">
    <source>
        <dbReference type="ARBA" id="ARBA00004259"/>
    </source>
</evidence>
<proteinExistence type="inferred from homology"/>
<dbReference type="InParanoid" id="A0A1S3JJA3"/>
<keyword evidence="11" id="KW-0539">Nucleus</keyword>
<keyword evidence="10" id="KW-0206">Cytoskeleton</keyword>
<dbReference type="GO" id="GO:0005635">
    <property type="term" value="C:nuclear envelope"/>
    <property type="evidence" value="ECO:0007669"/>
    <property type="project" value="UniProtKB-SubCell"/>
</dbReference>
<evidence type="ECO:0000256" key="13">
    <source>
        <dbReference type="ARBA" id="ARBA00023329"/>
    </source>
</evidence>
<evidence type="ECO:0000256" key="17">
    <source>
        <dbReference type="SAM" id="MobiDB-lite"/>
    </source>
</evidence>
<dbReference type="InterPro" id="IPR005061">
    <property type="entry name" value="Ist1"/>
</dbReference>
<evidence type="ECO:0000256" key="10">
    <source>
        <dbReference type="ARBA" id="ARBA00023212"/>
    </source>
</evidence>
<dbReference type="Gene3D" id="1.20.1260.60">
    <property type="entry name" value="Vacuolar protein sorting-associated protein Ist1"/>
    <property type="match status" value="1"/>
</dbReference>
<evidence type="ECO:0000256" key="3">
    <source>
        <dbReference type="ARBA" id="ARBA00004300"/>
    </source>
</evidence>
<feature type="compositionally biased region" description="Low complexity" evidence="17">
    <location>
        <begin position="221"/>
        <end position="236"/>
    </location>
</feature>
<evidence type="ECO:0000256" key="12">
    <source>
        <dbReference type="ARBA" id="ARBA00023306"/>
    </source>
</evidence>
<dbReference type="GO" id="GO:0030496">
    <property type="term" value="C:midbody"/>
    <property type="evidence" value="ECO:0007669"/>
    <property type="project" value="UniProtKB-SubCell"/>
</dbReference>
<evidence type="ECO:0000256" key="7">
    <source>
        <dbReference type="ARBA" id="ARBA00022490"/>
    </source>
</evidence>
<dbReference type="AlphaFoldDB" id="A0A1S3JJA3"/>
<evidence type="ECO:0000256" key="1">
    <source>
        <dbReference type="ARBA" id="ARBA00004214"/>
    </source>
</evidence>
<sequence length="401" mass="43367">MFRKSGPNYLKLKTNLRLCIQRLKMLEKKKSELAMKARKEIADYISAGKEDRARIRVEHIVREDYMVEGLEILEMFCDLLLARFGLIEKMNVLDPGLEECIASIIWAAPRVVADIAELAQVAQQLTAKYGKEYAIMCQTNPSGIVNEKLQNKLSIYAPPKILIENYMLEIAKAYNVPFEPDPIAMMGEIPAVSDLLDLGFDGQPGEGSHGGGGGGGGMVFPPQHVQPYPQQVPHQYTPLSYPGMAMSLPGVPSSEPQNLPPGAASLPSNPDLHQDEKPPLPAGDYSSRGASNYPDKLAKHTGDSGRSSPKRSSPPPPYYSPAGPFGYGSSGSQPAQPPGPYSRGEVPVLPSQPPVGSVPSLPSVPPAGSLPVLPSVPTDQDGDDVDFDDLTKRFEDLKKKT</sequence>
<accession>A0A1S3JJA3</accession>
<evidence type="ECO:0000256" key="15">
    <source>
        <dbReference type="ARBA" id="ARBA00046124"/>
    </source>
</evidence>
<feature type="region of interest" description="Disordered" evidence="17">
    <location>
        <begin position="198"/>
        <end position="388"/>
    </location>
</feature>
<gene>
    <name evidence="19" type="primary">LOC106173402</name>
</gene>
<keyword evidence="7" id="KW-0963">Cytoplasm</keyword>
<comment type="subcellular location">
    <subcellularLocation>
        <location evidence="3">Cytoplasm</location>
        <location evidence="3">Cytoskeleton</location>
        <location evidence="3">Microtubule organizing center</location>
        <location evidence="3">Centrosome</location>
    </subcellularLocation>
    <subcellularLocation>
        <location evidence="4">Cytoplasmic vesicle</location>
    </subcellularLocation>
    <subcellularLocation>
        <location evidence="1">Midbody</location>
    </subcellularLocation>
    <subcellularLocation>
        <location evidence="2">Nucleus envelope</location>
    </subcellularLocation>
</comment>
<keyword evidence="18" id="KW-1185">Reference proteome</keyword>
<evidence type="ECO:0000256" key="16">
    <source>
        <dbReference type="ARBA" id="ARBA00046920"/>
    </source>
</evidence>
<dbReference type="RefSeq" id="XP_013409984.1">
    <property type="nucleotide sequence ID" value="XM_013554530.2"/>
</dbReference>
<keyword evidence="12" id="KW-0131">Cell cycle</keyword>
<dbReference type="FunFam" id="1.20.1260.60:FF:000001">
    <property type="entry name" value="IST1 homolog isoform X1"/>
    <property type="match status" value="1"/>
</dbReference>
<name>A0A1S3JJA3_LINAN</name>
<dbReference type="GO" id="GO:0015031">
    <property type="term" value="P:protein transport"/>
    <property type="evidence" value="ECO:0007669"/>
    <property type="project" value="InterPro"/>
</dbReference>
<dbReference type="OrthoDB" id="29853at2759"/>
<dbReference type="Proteomes" id="UP000085678">
    <property type="component" value="Unplaced"/>
</dbReference>
<evidence type="ECO:0000313" key="19">
    <source>
        <dbReference type="RefSeq" id="XP_013409984.1"/>
    </source>
</evidence>
<evidence type="ECO:0000256" key="4">
    <source>
        <dbReference type="ARBA" id="ARBA00004541"/>
    </source>
</evidence>
<evidence type="ECO:0000256" key="11">
    <source>
        <dbReference type="ARBA" id="ARBA00023242"/>
    </source>
</evidence>
<dbReference type="Pfam" id="PF03398">
    <property type="entry name" value="Ist1"/>
    <property type="match status" value="1"/>
</dbReference>
<evidence type="ECO:0000256" key="8">
    <source>
        <dbReference type="ARBA" id="ARBA00022553"/>
    </source>
</evidence>
<keyword evidence="13" id="KW-0968">Cytoplasmic vesicle</keyword>
<comment type="similarity">
    <text evidence="5">Belongs to the IST1 family.</text>
</comment>